<dbReference type="PANTHER" id="PTHR33795">
    <property type="entry name" value="INSERTION ELEMENT IS150 PROTEIN INSJ"/>
    <property type="match status" value="1"/>
</dbReference>
<proteinExistence type="inferred from homology"/>
<dbReference type="Gene3D" id="1.10.10.10">
    <property type="entry name" value="Winged helix-like DNA-binding domain superfamily/Winged helix DNA-binding domain"/>
    <property type="match status" value="2"/>
</dbReference>
<feature type="domain" description="Insertion element IS150 protein InsJ-like helix-turn-helix" evidence="2">
    <location>
        <begin position="65"/>
        <end position="114"/>
    </location>
</feature>
<dbReference type="AlphaFoldDB" id="A0A564URK1"/>
<dbReference type="EMBL" id="CABHMY010000177">
    <property type="protein sequence ID" value="VUX22194.1"/>
    <property type="molecule type" value="Genomic_DNA"/>
</dbReference>
<evidence type="ECO:0000259" key="2">
    <source>
        <dbReference type="Pfam" id="PF13518"/>
    </source>
</evidence>
<dbReference type="SUPFAM" id="SSF48295">
    <property type="entry name" value="TrpR-like"/>
    <property type="match status" value="3"/>
</dbReference>
<evidence type="ECO:0000256" key="1">
    <source>
        <dbReference type="ARBA" id="ARBA00038232"/>
    </source>
</evidence>
<dbReference type="PANTHER" id="PTHR33795:SF1">
    <property type="entry name" value="INSERTION ELEMENT IS150 PROTEIN INSJ"/>
    <property type="match status" value="1"/>
</dbReference>
<keyword evidence="4" id="KW-1185">Reference proteome</keyword>
<comment type="similarity">
    <text evidence="1">Belongs to the IS150/IS1296 orfA family.</text>
</comment>
<sequence length="176" mass="20549">MSKRTPEEIIHSVKRYQQGETSQGAEAKRLGVSKQAFQDWVRIYETYGESGFLRTENRRYSKELKLSAVQAYLNGEGSHAAICKKYGISSRTQLQNWIKMYNGHKELRPSRDRGSDIYMTKGRTTTYEERIEIVSYCIEHGNDYHATIEKYGVSYQQTCWLHQHTQSKEINHSVKD</sequence>
<evidence type="ECO:0000313" key="3">
    <source>
        <dbReference type="EMBL" id="VUX22194.1"/>
    </source>
</evidence>
<evidence type="ECO:0000313" key="4">
    <source>
        <dbReference type="Proteomes" id="UP000406184"/>
    </source>
</evidence>
<dbReference type="InterPro" id="IPR036388">
    <property type="entry name" value="WH-like_DNA-bd_sf"/>
</dbReference>
<dbReference type="InterPro" id="IPR052057">
    <property type="entry name" value="IS150/IS1296_orfA-like"/>
</dbReference>
<dbReference type="InterPro" id="IPR055247">
    <property type="entry name" value="InsJ-like_HTH"/>
</dbReference>
<dbReference type="Pfam" id="PF13518">
    <property type="entry name" value="HTH_28"/>
    <property type="match status" value="2"/>
</dbReference>
<accession>A0A564URK1</accession>
<dbReference type="InterPro" id="IPR010921">
    <property type="entry name" value="Trp_repressor/repl_initiator"/>
</dbReference>
<organism evidence="3 4">
    <name type="scientific">Faecalibacterium prausnitzii</name>
    <dbReference type="NCBI Taxonomy" id="853"/>
    <lineage>
        <taxon>Bacteria</taxon>
        <taxon>Bacillati</taxon>
        <taxon>Bacillota</taxon>
        <taxon>Clostridia</taxon>
        <taxon>Eubacteriales</taxon>
        <taxon>Oscillospiraceae</taxon>
        <taxon>Faecalibacterium</taxon>
    </lineage>
</organism>
<protein>
    <submittedName>
        <fullName evidence="3">Helix-turn-helix domain protein</fullName>
    </submittedName>
</protein>
<gene>
    <name evidence="3" type="ORF">FPPS064S07_01808</name>
</gene>
<reference evidence="3 4" key="1">
    <citation type="submission" date="2019-07" db="EMBL/GenBank/DDBJ databases">
        <authorList>
            <person name="Hibberd C M."/>
            <person name="Gehrig L. J."/>
            <person name="Chang H.-W."/>
            <person name="Venkatesh S."/>
        </authorList>
    </citation>
    <scope>NUCLEOTIDE SEQUENCE [LARGE SCALE GENOMIC DNA]</scope>
    <source>
        <strain evidence="3">Faecalibacterium_prausnitzii_JG_BgPS064</strain>
    </source>
</reference>
<dbReference type="GO" id="GO:0043565">
    <property type="term" value="F:sequence-specific DNA binding"/>
    <property type="evidence" value="ECO:0007669"/>
    <property type="project" value="InterPro"/>
</dbReference>
<dbReference type="RefSeq" id="WP_187357438.1">
    <property type="nucleotide sequence ID" value="NZ_CABHMY010000177.1"/>
</dbReference>
<name>A0A564URK1_9FIRM</name>
<feature type="domain" description="Insertion element IS150 protein InsJ-like helix-turn-helix" evidence="2">
    <location>
        <begin position="13"/>
        <end position="52"/>
    </location>
</feature>
<dbReference type="Proteomes" id="UP000406184">
    <property type="component" value="Unassembled WGS sequence"/>
</dbReference>